<evidence type="ECO:0000256" key="1">
    <source>
        <dbReference type="ARBA" id="ARBA00004241"/>
    </source>
</evidence>
<evidence type="ECO:0000256" key="10">
    <source>
        <dbReference type="SAM" id="MobiDB-lite"/>
    </source>
</evidence>
<feature type="domain" description="Trimeric autotransporter adhesin YadA-like C-terminal membrane anchor" evidence="11">
    <location>
        <begin position="164"/>
        <end position="220"/>
    </location>
</feature>
<keyword evidence="5" id="KW-0812">Transmembrane</keyword>
<dbReference type="InterPro" id="IPR011049">
    <property type="entry name" value="Serralysin-like_metalloprot_C"/>
</dbReference>
<reference evidence="13 14" key="1">
    <citation type="submission" date="2023-12" db="EMBL/GenBank/DDBJ databases">
        <title>'Antibacterial potential of Stenotrophomonas maltophilia cystic fibrosis isolates' (manuscript under preparation).</title>
        <authorList>
            <person name="Crisan C.V."/>
            <person name="Pettis M."/>
            <person name="Goldberg J.B."/>
        </authorList>
    </citation>
    <scope>NUCLEOTIDE SEQUENCE [LARGE SCALE GENOMIC DNA]</scope>
    <source>
        <strain evidence="13 14">CCV155</strain>
    </source>
</reference>
<evidence type="ECO:0000256" key="3">
    <source>
        <dbReference type="ARBA" id="ARBA00022448"/>
    </source>
</evidence>
<name>A0ABU5MNL2_9GAMM</name>
<comment type="caution">
    <text evidence="13">The sequence shown here is derived from an EMBL/GenBank/DDBJ whole genome shotgun (WGS) entry which is preliminary data.</text>
</comment>
<dbReference type="InterPro" id="IPR045584">
    <property type="entry name" value="Pilin-like"/>
</dbReference>
<evidence type="ECO:0000256" key="4">
    <source>
        <dbReference type="ARBA" id="ARBA00022452"/>
    </source>
</evidence>
<keyword evidence="14" id="KW-1185">Reference proteome</keyword>
<evidence type="ECO:0000313" key="13">
    <source>
        <dbReference type="EMBL" id="MDZ7514343.1"/>
    </source>
</evidence>
<dbReference type="SUPFAM" id="SSF101967">
    <property type="entry name" value="Adhesin YadA, collagen-binding domain"/>
    <property type="match status" value="1"/>
</dbReference>
<gene>
    <name evidence="13" type="ORF">U5F72_21300</name>
</gene>
<evidence type="ECO:0000256" key="5">
    <source>
        <dbReference type="ARBA" id="ARBA00022692"/>
    </source>
</evidence>
<evidence type="ECO:0000256" key="9">
    <source>
        <dbReference type="ARBA" id="ARBA00023237"/>
    </source>
</evidence>
<keyword evidence="3" id="KW-0813">Transport</keyword>
<evidence type="ECO:0000313" key="14">
    <source>
        <dbReference type="Proteomes" id="UP001290894"/>
    </source>
</evidence>
<evidence type="ECO:0000256" key="2">
    <source>
        <dbReference type="ARBA" id="ARBA00004442"/>
    </source>
</evidence>
<evidence type="ECO:0000256" key="7">
    <source>
        <dbReference type="ARBA" id="ARBA00022927"/>
    </source>
</evidence>
<feature type="domain" description="Trimeric autotransporter adhesin YadA-like head" evidence="12">
    <location>
        <begin position="16"/>
        <end position="38"/>
    </location>
</feature>
<dbReference type="InterPro" id="IPR005594">
    <property type="entry name" value="YadA_C"/>
</dbReference>
<keyword evidence="4" id="KW-1134">Transmembrane beta strand</keyword>
<dbReference type="Pfam" id="PF03895">
    <property type="entry name" value="YadA_anchor"/>
    <property type="match status" value="1"/>
</dbReference>
<evidence type="ECO:0000259" key="12">
    <source>
        <dbReference type="Pfam" id="PF05658"/>
    </source>
</evidence>
<dbReference type="Gene3D" id="3.30.1300.30">
    <property type="entry name" value="GSPII I/J protein-like"/>
    <property type="match status" value="1"/>
</dbReference>
<evidence type="ECO:0000259" key="11">
    <source>
        <dbReference type="Pfam" id="PF03895"/>
    </source>
</evidence>
<keyword evidence="8" id="KW-0472">Membrane</keyword>
<keyword evidence="6" id="KW-0732">Signal</keyword>
<keyword evidence="9" id="KW-0998">Cell outer membrane</keyword>
<dbReference type="Proteomes" id="UP001290894">
    <property type="component" value="Unassembled WGS sequence"/>
</dbReference>
<protein>
    <submittedName>
        <fullName evidence="13">YadA-like family protein</fullName>
    </submittedName>
</protein>
<dbReference type="Pfam" id="PF05658">
    <property type="entry name" value="YadA_head"/>
    <property type="match status" value="2"/>
</dbReference>
<dbReference type="RefSeq" id="WP_197636994.1">
    <property type="nucleotide sequence ID" value="NZ_CP196982.1"/>
</dbReference>
<dbReference type="EMBL" id="JAXUAC010000077">
    <property type="protein sequence ID" value="MDZ7514343.1"/>
    <property type="molecule type" value="Genomic_DNA"/>
</dbReference>
<dbReference type="Gene3D" id="2.150.10.10">
    <property type="entry name" value="Serralysin-like metalloprotease, C-terminal"/>
    <property type="match status" value="1"/>
</dbReference>
<dbReference type="SUPFAM" id="SSF54523">
    <property type="entry name" value="Pili subunits"/>
    <property type="match status" value="1"/>
</dbReference>
<sequence>MDSRISSIIMPVTDPGSVAIGKDAVVTQENGTAIGDGSSVTGHNSVAVGAGSSATRDNEFSVGSSGNERVVSNVARGTMPNDAVNVGQMDDRFVAERDWSNSRLESERELTNSRFESERELTNSRFAAEREWTDSRFRSIDRRIDRMGAISAAYAGMAINTAGLNGDNRLGAGIGSQGGRKALAVGYQRILGEKKNASLSLGGAFSGSDRSISAGAGVSW</sequence>
<feature type="region of interest" description="Disordered" evidence="10">
    <location>
        <begin position="33"/>
        <end position="66"/>
    </location>
</feature>
<comment type="subcellular location">
    <subcellularLocation>
        <location evidence="2">Cell outer membrane</location>
    </subcellularLocation>
    <subcellularLocation>
        <location evidence="1">Cell surface</location>
    </subcellularLocation>
</comment>
<evidence type="ECO:0000256" key="6">
    <source>
        <dbReference type="ARBA" id="ARBA00022729"/>
    </source>
</evidence>
<dbReference type="InterPro" id="IPR008640">
    <property type="entry name" value="Adhesin_Head_dom"/>
</dbReference>
<organism evidence="13 14">
    <name type="scientific">Stenotrophomonas muris</name>
    <dbReference type="NCBI Taxonomy" id="2963283"/>
    <lineage>
        <taxon>Bacteria</taxon>
        <taxon>Pseudomonadati</taxon>
        <taxon>Pseudomonadota</taxon>
        <taxon>Gammaproteobacteria</taxon>
        <taxon>Lysobacterales</taxon>
        <taxon>Lysobacteraceae</taxon>
        <taxon>Stenotrophomonas</taxon>
    </lineage>
</organism>
<feature type="domain" description="Trimeric autotransporter adhesin YadA-like head" evidence="12">
    <location>
        <begin position="41"/>
        <end position="58"/>
    </location>
</feature>
<evidence type="ECO:0000256" key="8">
    <source>
        <dbReference type="ARBA" id="ARBA00023136"/>
    </source>
</evidence>
<keyword evidence="7" id="KW-0653">Protein transport</keyword>
<proteinExistence type="predicted"/>
<accession>A0ABU5MNL2</accession>